<reference evidence="1 2" key="2">
    <citation type="submission" date="2018-03" db="EMBL/GenBank/DDBJ databases">
        <title>The ancient ancestry and fast evolution of plastids.</title>
        <authorList>
            <person name="Moore K.R."/>
            <person name="Magnabosco C."/>
            <person name="Momper L."/>
            <person name="Gold D.A."/>
            <person name="Bosak T."/>
            <person name="Fournier G.P."/>
        </authorList>
    </citation>
    <scope>NUCLEOTIDE SEQUENCE [LARGE SCALE GENOMIC DNA]</scope>
    <source>
        <strain evidence="1 2">ULC18</strain>
    </source>
</reference>
<dbReference type="InterPro" id="IPR021398">
    <property type="entry name" value="DUF3037"/>
</dbReference>
<organism evidence="1 2">
    <name type="scientific">Stenomitos frigidus ULC18</name>
    <dbReference type="NCBI Taxonomy" id="2107698"/>
    <lineage>
        <taxon>Bacteria</taxon>
        <taxon>Bacillati</taxon>
        <taxon>Cyanobacteriota</taxon>
        <taxon>Cyanophyceae</taxon>
        <taxon>Leptolyngbyales</taxon>
        <taxon>Leptolyngbyaceae</taxon>
        <taxon>Stenomitos</taxon>
    </lineage>
</organism>
<evidence type="ECO:0000313" key="1">
    <source>
        <dbReference type="EMBL" id="PSB31742.1"/>
    </source>
</evidence>
<sequence>MHDHFTYDYAIIRVVPKVEREEFINVGVIVSCDSRRFLEARIELYESRLLALDPTLDLEIIRNYLAVIPILCAGGKAAGAIGQLPLRERFHWLVAPRSTMVQTSRVHTGLCRHLPDVIEHLLDRMVRQTYD</sequence>
<dbReference type="AlphaFoldDB" id="A0A2T1EG58"/>
<comment type="caution">
    <text evidence="1">The sequence shown here is derived from an EMBL/GenBank/DDBJ whole genome shotgun (WGS) entry which is preliminary data.</text>
</comment>
<dbReference type="EMBL" id="PVWK01000032">
    <property type="protein sequence ID" value="PSB31742.1"/>
    <property type="molecule type" value="Genomic_DNA"/>
</dbReference>
<keyword evidence="2" id="KW-1185">Reference proteome</keyword>
<dbReference type="OrthoDB" id="9803207at2"/>
<reference evidence="2" key="1">
    <citation type="submission" date="2018-02" db="EMBL/GenBank/DDBJ databases">
        <authorList>
            <person name="Moore K."/>
            <person name="Momper L."/>
        </authorList>
    </citation>
    <scope>NUCLEOTIDE SEQUENCE [LARGE SCALE GENOMIC DNA]</scope>
    <source>
        <strain evidence="2">ULC18</strain>
    </source>
</reference>
<proteinExistence type="predicted"/>
<protein>
    <submittedName>
        <fullName evidence="1">DUF3037 domain-containing protein</fullName>
    </submittedName>
</protein>
<evidence type="ECO:0000313" key="2">
    <source>
        <dbReference type="Proteomes" id="UP000239576"/>
    </source>
</evidence>
<gene>
    <name evidence="1" type="ORF">C7B82_06980</name>
</gene>
<dbReference type="Proteomes" id="UP000239576">
    <property type="component" value="Unassembled WGS sequence"/>
</dbReference>
<dbReference type="RefSeq" id="WP_106255594.1">
    <property type="nucleotide sequence ID" value="NZ_CAWNSW010000119.1"/>
</dbReference>
<dbReference type="Pfam" id="PF11236">
    <property type="entry name" value="DUF3037"/>
    <property type="match status" value="1"/>
</dbReference>
<name>A0A2T1EG58_9CYAN</name>
<accession>A0A2T1EG58</accession>